<gene>
    <name evidence="2" type="ORF">RUA4292_02269</name>
</gene>
<dbReference type="SUPFAM" id="SSF53474">
    <property type="entry name" value="alpha/beta-Hydrolases"/>
    <property type="match status" value="1"/>
</dbReference>
<dbReference type="InterPro" id="IPR051044">
    <property type="entry name" value="MAG_DAG_Lipase"/>
</dbReference>
<reference evidence="2 3" key="1">
    <citation type="submission" date="2015-09" db="EMBL/GenBank/DDBJ databases">
        <authorList>
            <consortium name="Swine Surveillance"/>
        </authorList>
    </citation>
    <scope>NUCLEOTIDE SEQUENCE [LARGE SCALE GENOMIC DNA]</scope>
    <source>
        <strain evidence="2 3">CECT 4292</strain>
    </source>
</reference>
<evidence type="ECO:0000313" key="2">
    <source>
        <dbReference type="EMBL" id="CUH48091.1"/>
    </source>
</evidence>
<dbReference type="RefSeq" id="WP_058277661.1">
    <property type="nucleotide sequence ID" value="NZ_CYPU01000039.1"/>
</dbReference>
<dbReference type="InterPro" id="IPR029058">
    <property type="entry name" value="AB_hydrolase_fold"/>
</dbReference>
<organism evidence="2 3">
    <name type="scientific">Ruegeria atlantica</name>
    <dbReference type="NCBI Taxonomy" id="81569"/>
    <lineage>
        <taxon>Bacteria</taxon>
        <taxon>Pseudomonadati</taxon>
        <taxon>Pseudomonadota</taxon>
        <taxon>Alphaproteobacteria</taxon>
        <taxon>Rhodobacterales</taxon>
        <taxon>Roseobacteraceae</taxon>
        <taxon>Ruegeria</taxon>
    </lineage>
</organism>
<feature type="domain" description="Serine aminopeptidase S33" evidence="1">
    <location>
        <begin position="43"/>
        <end position="294"/>
    </location>
</feature>
<dbReference type="AlphaFoldDB" id="A0A0P1EEA5"/>
<protein>
    <submittedName>
        <fullName evidence="2">Lysophospholipase L2</fullName>
    </submittedName>
</protein>
<dbReference type="GeneID" id="55493477"/>
<dbReference type="OrthoDB" id="9788260at2"/>
<accession>A0A0P1EEA5</accession>
<dbReference type="EMBL" id="CYPU01000039">
    <property type="protein sequence ID" value="CUH48091.1"/>
    <property type="molecule type" value="Genomic_DNA"/>
</dbReference>
<dbReference type="Gene3D" id="3.40.50.1820">
    <property type="entry name" value="alpha/beta hydrolase"/>
    <property type="match status" value="1"/>
</dbReference>
<dbReference type="InterPro" id="IPR022742">
    <property type="entry name" value="Hydrolase_4"/>
</dbReference>
<proteinExistence type="predicted"/>
<dbReference type="Pfam" id="PF12146">
    <property type="entry name" value="Hydrolase_4"/>
    <property type="match status" value="1"/>
</dbReference>
<dbReference type="STRING" id="81569.RUM4293_02764"/>
<dbReference type="PANTHER" id="PTHR11614">
    <property type="entry name" value="PHOSPHOLIPASE-RELATED"/>
    <property type="match status" value="1"/>
</dbReference>
<name>A0A0P1EEA5_9RHOB</name>
<dbReference type="Proteomes" id="UP000050783">
    <property type="component" value="Unassembled WGS sequence"/>
</dbReference>
<evidence type="ECO:0000259" key="1">
    <source>
        <dbReference type="Pfam" id="PF12146"/>
    </source>
</evidence>
<sequence length="327" mass="35992">MDLSPAPFFADMAGVPAGGQAHWLNTADNTRIRVGHWLPEGDTCGTVMMFPGRTEYIEKYGNCAAEFTDRGFAFLAVDWRGQGLADRLLDDPRVGHVEQFTDYQQDVQATLDLATELNLPKPWFVIGHSMGGAIGMRAALEKNCFAACAFTGPMWGIFFTPIMKPLSRLTAYWGPRIGLGERTPPTTSLESYVASQPFEGNVLTRDPAMFQMMKDQLAAQPELALGAPSTIWLREALDECAWLMDQTAPDTPCLTFLGSHEQIVDRKSIRTRMANWPSGTLVEIPDGEHEVLMEAPDVRGPVFDQLAAHFKAAQTDAVPEPVLSSEV</sequence>
<evidence type="ECO:0000313" key="3">
    <source>
        <dbReference type="Proteomes" id="UP000050783"/>
    </source>
</evidence>